<accession>A0A5C6BBI9</accession>
<reference evidence="1 2" key="1">
    <citation type="submission" date="2019-02" db="EMBL/GenBank/DDBJ databases">
        <title>Deep-cultivation of Planctomycetes and their phenomic and genomic characterization uncovers novel biology.</title>
        <authorList>
            <person name="Wiegand S."/>
            <person name="Jogler M."/>
            <person name="Boedeker C."/>
            <person name="Pinto D."/>
            <person name="Vollmers J."/>
            <person name="Rivas-Marin E."/>
            <person name="Kohn T."/>
            <person name="Peeters S.H."/>
            <person name="Heuer A."/>
            <person name="Rast P."/>
            <person name="Oberbeckmann S."/>
            <person name="Bunk B."/>
            <person name="Jeske O."/>
            <person name="Meyerdierks A."/>
            <person name="Storesund J.E."/>
            <person name="Kallscheuer N."/>
            <person name="Luecker S."/>
            <person name="Lage O.M."/>
            <person name="Pohl T."/>
            <person name="Merkel B.J."/>
            <person name="Hornburger P."/>
            <person name="Mueller R.-W."/>
            <person name="Bruemmer F."/>
            <person name="Labrenz M."/>
            <person name="Spormann A.M."/>
            <person name="Op Den Camp H."/>
            <person name="Overmann J."/>
            <person name="Amann R."/>
            <person name="Jetten M.S.M."/>
            <person name="Mascher T."/>
            <person name="Medema M.H."/>
            <person name="Devos D.P."/>
            <person name="Kaster A.-K."/>
            <person name="Ovreas L."/>
            <person name="Rohde M."/>
            <person name="Galperin M.Y."/>
            <person name="Jogler C."/>
        </authorList>
    </citation>
    <scope>NUCLEOTIDE SEQUENCE [LARGE SCALE GENOMIC DNA]</scope>
    <source>
        <strain evidence="1 2">CA54</strain>
    </source>
</reference>
<sequence>MAFLMKYREIVFCTIMRKGGSLDAKWKQAGGRIGLLICLKSHSRIIIVHSGDTEYRLTNALAERMIVRSQCGVIHYP</sequence>
<evidence type="ECO:0000313" key="2">
    <source>
        <dbReference type="Proteomes" id="UP000320735"/>
    </source>
</evidence>
<proteinExistence type="predicted"/>
<dbReference type="EMBL" id="SJPP01000002">
    <property type="protein sequence ID" value="TWU09087.1"/>
    <property type="molecule type" value="Genomic_DNA"/>
</dbReference>
<gene>
    <name evidence="1" type="ORF">CA54_43270</name>
</gene>
<evidence type="ECO:0000313" key="1">
    <source>
        <dbReference type="EMBL" id="TWU09087.1"/>
    </source>
</evidence>
<name>A0A5C6BBI9_9PLAN</name>
<protein>
    <submittedName>
        <fullName evidence="1">Uncharacterized protein</fullName>
    </submittedName>
</protein>
<dbReference type="Proteomes" id="UP000320735">
    <property type="component" value="Unassembled WGS sequence"/>
</dbReference>
<keyword evidence="2" id="KW-1185">Reference proteome</keyword>
<comment type="caution">
    <text evidence="1">The sequence shown here is derived from an EMBL/GenBank/DDBJ whole genome shotgun (WGS) entry which is preliminary data.</text>
</comment>
<dbReference type="AlphaFoldDB" id="A0A5C6BBI9"/>
<organism evidence="1 2">
    <name type="scientific">Symmachiella macrocystis</name>
    <dbReference type="NCBI Taxonomy" id="2527985"/>
    <lineage>
        <taxon>Bacteria</taxon>
        <taxon>Pseudomonadati</taxon>
        <taxon>Planctomycetota</taxon>
        <taxon>Planctomycetia</taxon>
        <taxon>Planctomycetales</taxon>
        <taxon>Planctomycetaceae</taxon>
        <taxon>Symmachiella</taxon>
    </lineage>
</organism>